<dbReference type="RefSeq" id="WP_086906904.1">
    <property type="nucleotide sequence ID" value="NZ_CP021324.1"/>
</dbReference>
<dbReference type="EMBL" id="CP021324">
    <property type="protein sequence ID" value="ARS63657.1"/>
    <property type="molecule type" value="Genomic_DNA"/>
</dbReference>
<dbReference type="Proteomes" id="UP000249949">
    <property type="component" value="Chromosome"/>
</dbReference>
<name>A0A2Z2HHF0_9ARCH</name>
<accession>A0A2Z2HHF0</accession>
<evidence type="ECO:0000313" key="1">
    <source>
        <dbReference type="EMBL" id="ARS63657.1"/>
    </source>
</evidence>
<dbReference type="GeneID" id="32900527"/>
<dbReference type="AlphaFoldDB" id="A0A2Z2HHF0"/>
<dbReference type="KEGG" id="nct:NMSP_0022"/>
<keyword evidence="2" id="KW-1185">Reference proteome</keyword>
<sequence>MSIKIRCNDYGYECDHVLDEELTMGLIGKLRDHFEEEHGLDYTIEAVTQMITNRGHSLESIKK</sequence>
<gene>
    <name evidence="1" type="ORF">NMSP_0022</name>
</gene>
<dbReference type="OrthoDB" id="9023at2157"/>
<organism evidence="1 2">
    <name type="scientific">Candidatus Nitrosomarinus catalinensis</name>
    <dbReference type="NCBI Taxonomy" id="1898749"/>
    <lineage>
        <taxon>Archaea</taxon>
        <taxon>Nitrososphaerota</taxon>
        <taxon>Nitrososphaeria</taxon>
        <taxon>Nitrosopumilales</taxon>
        <taxon>Nitrosopumilaceae</taxon>
        <taxon>Candidatus Nitrosomarinus</taxon>
    </lineage>
</organism>
<reference evidence="1 2" key="1">
    <citation type="journal article" date="2017" name="Environ. Microbiol.">
        <title>Genome and epigenome of a novel marine Thaumarchaeota strain suggest viral infection, phosphorothioation DNA modification and multiple restriction systems.</title>
        <authorList>
            <person name="Ahlgren N.A."/>
            <person name="Chen Y."/>
            <person name="Needham D.M."/>
            <person name="Parada A.E."/>
            <person name="Sachdeva R."/>
            <person name="Trinh V."/>
            <person name="Chen T."/>
            <person name="Fuhrman J.A."/>
        </authorList>
    </citation>
    <scope>NUCLEOTIDE SEQUENCE [LARGE SCALE GENOMIC DNA]</scope>
    <source>
        <strain evidence="1 2">SPOT01</strain>
    </source>
</reference>
<evidence type="ECO:0008006" key="3">
    <source>
        <dbReference type="Google" id="ProtNLM"/>
    </source>
</evidence>
<evidence type="ECO:0000313" key="2">
    <source>
        <dbReference type="Proteomes" id="UP000249949"/>
    </source>
</evidence>
<proteinExistence type="predicted"/>
<protein>
    <recommendedName>
        <fullName evidence="3">DUF1059 domain-containing protein</fullName>
    </recommendedName>
</protein>